<proteinExistence type="predicted"/>
<organism evidence="2 3">
    <name type="scientific">Microbacterium oxydans</name>
    <dbReference type="NCBI Taxonomy" id="82380"/>
    <lineage>
        <taxon>Bacteria</taxon>
        <taxon>Bacillati</taxon>
        <taxon>Actinomycetota</taxon>
        <taxon>Actinomycetes</taxon>
        <taxon>Micrococcales</taxon>
        <taxon>Microbacteriaceae</taxon>
        <taxon>Microbacterium</taxon>
    </lineage>
</organism>
<evidence type="ECO:0000256" key="1">
    <source>
        <dbReference type="SAM" id="MobiDB-lite"/>
    </source>
</evidence>
<protein>
    <recommendedName>
        <fullName evidence="4">DUF3060 domain-containing protein</fullName>
    </recommendedName>
</protein>
<dbReference type="InterPro" id="IPR021417">
    <property type="entry name" value="DUF3060"/>
</dbReference>
<evidence type="ECO:0000313" key="3">
    <source>
        <dbReference type="Proteomes" id="UP000274841"/>
    </source>
</evidence>
<feature type="region of interest" description="Disordered" evidence="1">
    <location>
        <begin position="38"/>
        <end position="77"/>
    </location>
</feature>
<evidence type="ECO:0008006" key="4">
    <source>
        <dbReference type="Google" id="ProtNLM"/>
    </source>
</evidence>
<dbReference type="KEGG" id="moy:CVS54_00295"/>
<feature type="compositionally biased region" description="Low complexity" evidence="1">
    <location>
        <begin position="43"/>
        <end position="56"/>
    </location>
</feature>
<dbReference type="Pfam" id="PF11259">
    <property type="entry name" value="DUF3060"/>
    <property type="match status" value="1"/>
</dbReference>
<dbReference type="RefSeq" id="WP_164734068.1">
    <property type="nucleotide sequence ID" value="NZ_CP031422.1"/>
</dbReference>
<dbReference type="Proteomes" id="UP000274841">
    <property type="component" value="Chromosome"/>
</dbReference>
<dbReference type="EMBL" id="CP031422">
    <property type="protein sequence ID" value="AZS38995.1"/>
    <property type="molecule type" value="Genomic_DNA"/>
</dbReference>
<evidence type="ECO:0000313" key="2">
    <source>
        <dbReference type="EMBL" id="AZS38995.1"/>
    </source>
</evidence>
<accession>A0A3Q9J1K2</accession>
<sequence>MRRTIPRSSRRIGAPATLATLVLVGALTGCTATIVDRAKDGTDSASSGSTSASEPSSPAPPTEPDTAEPDDSTKAGGELSAANAADRERLVAAATTTMPCPTDTLNQDGAVIRVEGSCADLVIDIDAGVVIADDVTNLRLSGSGTVIYAETIDSLTVTGSASVVYWTGETPAVDDRGTANTLVHG</sequence>
<gene>
    <name evidence="2" type="ORF">CVS54_00295</name>
</gene>
<dbReference type="PROSITE" id="PS51257">
    <property type="entry name" value="PROKAR_LIPOPROTEIN"/>
    <property type="match status" value="1"/>
</dbReference>
<reference evidence="2 3" key="1">
    <citation type="submission" date="2018-08" db="EMBL/GenBank/DDBJ databases">
        <title>Microbacterium oxydans strain HG3.</title>
        <authorList>
            <person name="ORTET P."/>
        </authorList>
    </citation>
    <scope>NUCLEOTIDE SEQUENCE [LARGE SCALE GENOMIC DNA]</scope>
    <source>
        <strain evidence="2 3">HG3</strain>
    </source>
</reference>
<dbReference type="AlphaFoldDB" id="A0A3Q9J1K2"/>
<name>A0A3Q9J1K2_9MICO</name>